<keyword evidence="7" id="KW-1185">Reference proteome</keyword>
<name>A0A4R2J981_9PSEU</name>
<dbReference type="Pfam" id="PF00005">
    <property type="entry name" value="ABC_tran"/>
    <property type="match status" value="1"/>
</dbReference>
<evidence type="ECO:0000256" key="3">
    <source>
        <dbReference type="ARBA" id="ARBA00022741"/>
    </source>
</evidence>
<sequence length="283" mass="31164">MTAGGGSRPLLEVDSVVKTFPAPGGGRTRAVDGVSLSIERATTVGLVGESGSGKSTLSRCVLGLQRPDSGTIRFDGVDIGTLPARELRRLRSRIQVVFQDPHGSLNRRQTVRDIIAAPMLAHRAGDRAKRAARVRELLDLVQLPQRMGERRPRELSGGQAQRVAIARALALRPEFVVLDEAVSALDVSVRAQILNLLKELQHELGLTYLFISHDLGVVRYMAHQVAVMYHGELVEHATREELFSAPRHEYTRILLEAVPVTDPARQRDRIRRLSSATTEETSP</sequence>
<evidence type="ECO:0000256" key="2">
    <source>
        <dbReference type="ARBA" id="ARBA00022448"/>
    </source>
</evidence>
<dbReference type="PROSITE" id="PS50893">
    <property type="entry name" value="ABC_TRANSPORTER_2"/>
    <property type="match status" value="1"/>
</dbReference>
<evidence type="ECO:0000313" key="7">
    <source>
        <dbReference type="Proteomes" id="UP000295680"/>
    </source>
</evidence>
<dbReference type="EMBL" id="SLWS01000007">
    <property type="protein sequence ID" value="TCO55863.1"/>
    <property type="molecule type" value="Genomic_DNA"/>
</dbReference>
<evidence type="ECO:0000313" key="6">
    <source>
        <dbReference type="EMBL" id="TCO55863.1"/>
    </source>
</evidence>
<accession>A0A4R2J981</accession>
<dbReference type="SUPFAM" id="SSF52540">
    <property type="entry name" value="P-loop containing nucleoside triphosphate hydrolases"/>
    <property type="match status" value="1"/>
</dbReference>
<organism evidence="6 7">
    <name type="scientific">Actinocrispum wychmicini</name>
    <dbReference type="NCBI Taxonomy" id="1213861"/>
    <lineage>
        <taxon>Bacteria</taxon>
        <taxon>Bacillati</taxon>
        <taxon>Actinomycetota</taxon>
        <taxon>Actinomycetes</taxon>
        <taxon>Pseudonocardiales</taxon>
        <taxon>Pseudonocardiaceae</taxon>
        <taxon>Actinocrispum</taxon>
    </lineage>
</organism>
<keyword evidence="3" id="KW-0547">Nucleotide-binding</keyword>
<dbReference type="PROSITE" id="PS00211">
    <property type="entry name" value="ABC_TRANSPORTER_1"/>
    <property type="match status" value="1"/>
</dbReference>
<dbReference type="InterPro" id="IPR050319">
    <property type="entry name" value="ABC_transp_ATP-bind"/>
</dbReference>
<dbReference type="InterPro" id="IPR003593">
    <property type="entry name" value="AAA+_ATPase"/>
</dbReference>
<dbReference type="GO" id="GO:0016887">
    <property type="term" value="F:ATP hydrolysis activity"/>
    <property type="evidence" value="ECO:0007669"/>
    <property type="project" value="InterPro"/>
</dbReference>
<keyword evidence="4 6" id="KW-0067">ATP-binding</keyword>
<proteinExistence type="inferred from homology"/>
<feature type="domain" description="ABC transporter" evidence="5">
    <location>
        <begin position="11"/>
        <end position="255"/>
    </location>
</feature>
<gene>
    <name evidence="6" type="ORF">EV192_107286</name>
</gene>
<dbReference type="AlphaFoldDB" id="A0A4R2J981"/>
<keyword evidence="2" id="KW-0813">Transport</keyword>
<dbReference type="RefSeq" id="WP_132122003.1">
    <property type="nucleotide sequence ID" value="NZ_SLWS01000007.1"/>
</dbReference>
<dbReference type="CDD" id="cd03257">
    <property type="entry name" value="ABC_NikE_OppD_transporters"/>
    <property type="match status" value="1"/>
</dbReference>
<dbReference type="PANTHER" id="PTHR43776:SF7">
    <property type="entry name" value="D,D-DIPEPTIDE TRANSPORT ATP-BINDING PROTEIN DDPF-RELATED"/>
    <property type="match status" value="1"/>
</dbReference>
<dbReference type="Proteomes" id="UP000295680">
    <property type="component" value="Unassembled WGS sequence"/>
</dbReference>
<dbReference type="GO" id="GO:0015833">
    <property type="term" value="P:peptide transport"/>
    <property type="evidence" value="ECO:0007669"/>
    <property type="project" value="InterPro"/>
</dbReference>
<dbReference type="SMART" id="SM00382">
    <property type="entry name" value="AAA"/>
    <property type="match status" value="1"/>
</dbReference>
<comment type="similarity">
    <text evidence="1">Belongs to the ABC transporter superfamily.</text>
</comment>
<dbReference type="Gene3D" id="3.40.50.300">
    <property type="entry name" value="P-loop containing nucleotide triphosphate hydrolases"/>
    <property type="match status" value="1"/>
</dbReference>
<dbReference type="GO" id="GO:0055085">
    <property type="term" value="P:transmembrane transport"/>
    <property type="evidence" value="ECO:0007669"/>
    <property type="project" value="UniProtKB-ARBA"/>
</dbReference>
<dbReference type="Pfam" id="PF08352">
    <property type="entry name" value="oligo_HPY"/>
    <property type="match status" value="1"/>
</dbReference>
<dbReference type="OrthoDB" id="8036461at2"/>
<dbReference type="InterPro" id="IPR003439">
    <property type="entry name" value="ABC_transporter-like_ATP-bd"/>
</dbReference>
<dbReference type="InterPro" id="IPR027417">
    <property type="entry name" value="P-loop_NTPase"/>
</dbReference>
<evidence type="ECO:0000256" key="4">
    <source>
        <dbReference type="ARBA" id="ARBA00022840"/>
    </source>
</evidence>
<dbReference type="InterPro" id="IPR013563">
    <property type="entry name" value="Oligopep_ABC_C"/>
</dbReference>
<dbReference type="PANTHER" id="PTHR43776">
    <property type="entry name" value="TRANSPORT ATP-BINDING PROTEIN"/>
    <property type="match status" value="1"/>
</dbReference>
<protein>
    <submittedName>
        <fullName evidence="6">Peptide/nickel transport system ATP-binding protein</fullName>
    </submittedName>
</protein>
<evidence type="ECO:0000259" key="5">
    <source>
        <dbReference type="PROSITE" id="PS50893"/>
    </source>
</evidence>
<dbReference type="GO" id="GO:0005524">
    <property type="term" value="F:ATP binding"/>
    <property type="evidence" value="ECO:0007669"/>
    <property type="project" value="UniProtKB-KW"/>
</dbReference>
<evidence type="ECO:0000256" key="1">
    <source>
        <dbReference type="ARBA" id="ARBA00005417"/>
    </source>
</evidence>
<comment type="caution">
    <text evidence="6">The sequence shown here is derived from an EMBL/GenBank/DDBJ whole genome shotgun (WGS) entry which is preliminary data.</text>
</comment>
<reference evidence="6 7" key="1">
    <citation type="submission" date="2019-03" db="EMBL/GenBank/DDBJ databases">
        <title>Genomic Encyclopedia of Type Strains, Phase IV (KMG-IV): sequencing the most valuable type-strain genomes for metagenomic binning, comparative biology and taxonomic classification.</title>
        <authorList>
            <person name="Goeker M."/>
        </authorList>
    </citation>
    <scope>NUCLEOTIDE SEQUENCE [LARGE SCALE GENOMIC DNA]</scope>
    <source>
        <strain evidence="6 7">DSM 45934</strain>
    </source>
</reference>
<dbReference type="InterPro" id="IPR017871">
    <property type="entry name" value="ABC_transporter-like_CS"/>
</dbReference>